<feature type="compositionally biased region" description="Polar residues" evidence="2">
    <location>
        <begin position="262"/>
        <end position="273"/>
    </location>
</feature>
<evidence type="ECO:0000259" key="3">
    <source>
        <dbReference type="PROSITE" id="PS50158"/>
    </source>
</evidence>
<feature type="domain" description="CCHC-type" evidence="3">
    <location>
        <begin position="198"/>
        <end position="211"/>
    </location>
</feature>
<protein>
    <recommendedName>
        <fullName evidence="3">CCHC-type domain-containing protein</fullName>
    </recommendedName>
</protein>
<dbReference type="Pfam" id="PF14111">
    <property type="entry name" value="DUF4283"/>
    <property type="match status" value="1"/>
</dbReference>
<feature type="region of interest" description="Disordered" evidence="2">
    <location>
        <begin position="243"/>
        <end position="293"/>
    </location>
</feature>
<evidence type="ECO:0000256" key="2">
    <source>
        <dbReference type="SAM" id="MobiDB-lite"/>
    </source>
</evidence>
<dbReference type="InterPro" id="IPR001878">
    <property type="entry name" value="Znf_CCHC"/>
</dbReference>
<sequence length="563" mass="61915">MSLKELEGPVRRLEGDLKTDGVRKLSLCLVGKVLANELINREVFRRVLLQIWKVRESITIEMVRENVFTFHFQNQNDRRRVLTRGPWSFDNFLIVLAIPNGKGDILNMPFNRAAFWVQIHNVSLLCMTKQIGHFLGSLIGDVEEIDEGASGDCDGKFLRVRVTIPVDQPLRRILRVDVLGDGEESVILLRYERLPDHCHKCGKLGHKTIECTTAGASTDLLFGAWLKVGIPIIRPTMQGRVSLRQSSASPGGSSCDGINKASGISQPGSSIGKESQVVVKESGSDGNKVDTAMEGVGKGKKKIDGIMIADSRAVNSISHNGRKLNVNDENTGVAANKLIFEFSSQRGKDQVLNESKVKTTLPMTELGRQDGMTNTTSGPRPGGGKDLCVVDVVSSFPIAGPWALVRKDGPIMGTTLTGAGSSNKSQHLGRWKRVSNKKLKEASQKPSDVLVDVEVCGNYNFIQEERRSKSSLDVVASGSVCVLRSIGDMFTSAEPGFRDFNKVTDSVTHRLSDRSRLLLDRPFIAEEDSKGAHNKYKLTKNRWLGNNTTPNPAATTDKREFNY</sequence>
<dbReference type="EMBL" id="VAHF01000005">
    <property type="protein sequence ID" value="TXG62353.1"/>
    <property type="molecule type" value="Genomic_DNA"/>
</dbReference>
<keyword evidence="5" id="KW-1185">Reference proteome</keyword>
<feature type="region of interest" description="Disordered" evidence="2">
    <location>
        <begin position="542"/>
        <end position="563"/>
    </location>
</feature>
<dbReference type="Pfam" id="PF14392">
    <property type="entry name" value="zf-CCHC_4"/>
    <property type="match status" value="1"/>
</dbReference>
<dbReference type="Proteomes" id="UP000323000">
    <property type="component" value="Chromosome 5"/>
</dbReference>
<dbReference type="PROSITE" id="PS50158">
    <property type="entry name" value="ZF_CCHC"/>
    <property type="match status" value="1"/>
</dbReference>
<evidence type="ECO:0000256" key="1">
    <source>
        <dbReference type="PROSITE-ProRule" id="PRU00047"/>
    </source>
</evidence>
<dbReference type="PANTHER" id="PTHR31286:SF167">
    <property type="entry name" value="OS09G0268800 PROTEIN"/>
    <property type="match status" value="1"/>
</dbReference>
<dbReference type="PANTHER" id="PTHR31286">
    <property type="entry name" value="GLYCINE-RICH CELL WALL STRUCTURAL PROTEIN 1.8-LIKE"/>
    <property type="match status" value="1"/>
</dbReference>
<dbReference type="InterPro" id="IPR025558">
    <property type="entry name" value="DUF4283"/>
</dbReference>
<feature type="compositionally biased region" description="Low complexity" evidence="2">
    <location>
        <begin position="546"/>
        <end position="555"/>
    </location>
</feature>
<keyword evidence="1" id="KW-0862">Zinc</keyword>
<proteinExistence type="predicted"/>
<dbReference type="InterPro" id="IPR025836">
    <property type="entry name" value="Zn_knuckle_CX2CX4HX4C"/>
</dbReference>
<dbReference type="GO" id="GO:0008270">
    <property type="term" value="F:zinc ion binding"/>
    <property type="evidence" value="ECO:0007669"/>
    <property type="project" value="UniProtKB-KW"/>
</dbReference>
<keyword evidence="1" id="KW-0479">Metal-binding</keyword>
<evidence type="ECO:0000313" key="5">
    <source>
        <dbReference type="Proteomes" id="UP000323000"/>
    </source>
</evidence>
<feature type="compositionally biased region" description="Polar residues" evidence="2">
    <location>
        <begin position="243"/>
        <end position="252"/>
    </location>
</feature>
<dbReference type="OrthoDB" id="2219495at2759"/>
<dbReference type="InterPro" id="IPR040256">
    <property type="entry name" value="At4g02000-like"/>
</dbReference>
<gene>
    <name evidence="4" type="ORF">EZV62_013716</name>
</gene>
<reference evidence="5" key="1">
    <citation type="journal article" date="2019" name="Gigascience">
        <title>De novo genome assembly of the endangered Acer yangbiense, a plant species with extremely small populations endemic to Yunnan Province, China.</title>
        <authorList>
            <person name="Yang J."/>
            <person name="Wariss H.M."/>
            <person name="Tao L."/>
            <person name="Zhang R."/>
            <person name="Yun Q."/>
            <person name="Hollingsworth P."/>
            <person name="Dao Z."/>
            <person name="Luo G."/>
            <person name="Guo H."/>
            <person name="Ma Y."/>
            <person name="Sun W."/>
        </authorList>
    </citation>
    <scope>NUCLEOTIDE SEQUENCE [LARGE SCALE GENOMIC DNA]</scope>
    <source>
        <strain evidence="5">cv. Malutang</strain>
    </source>
</reference>
<comment type="caution">
    <text evidence="4">The sequence shown here is derived from an EMBL/GenBank/DDBJ whole genome shotgun (WGS) entry which is preliminary data.</text>
</comment>
<dbReference type="AlphaFoldDB" id="A0A5C7HYU7"/>
<organism evidence="4 5">
    <name type="scientific">Acer yangbiense</name>
    <dbReference type="NCBI Taxonomy" id="1000413"/>
    <lineage>
        <taxon>Eukaryota</taxon>
        <taxon>Viridiplantae</taxon>
        <taxon>Streptophyta</taxon>
        <taxon>Embryophyta</taxon>
        <taxon>Tracheophyta</taxon>
        <taxon>Spermatophyta</taxon>
        <taxon>Magnoliopsida</taxon>
        <taxon>eudicotyledons</taxon>
        <taxon>Gunneridae</taxon>
        <taxon>Pentapetalae</taxon>
        <taxon>rosids</taxon>
        <taxon>malvids</taxon>
        <taxon>Sapindales</taxon>
        <taxon>Sapindaceae</taxon>
        <taxon>Hippocastanoideae</taxon>
        <taxon>Acereae</taxon>
        <taxon>Acer</taxon>
    </lineage>
</organism>
<name>A0A5C7HYU7_9ROSI</name>
<dbReference type="GO" id="GO:0003676">
    <property type="term" value="F:nucleic acid binding"/>
    <property type="evidence" value="ECO:0007669"/>
    <property type="project" value="InterPro"/>
</dbReference>
<keyword evidence="1" id="KW-0863">Zinc-finger</keyword>
<accession>A0A5C7HYU7</accession>
<evidence type="ECO:0000313" key="4">
    <source>
        <dbReference type="EMBL" id="TXG62353.1"/>
    </source>
</evidence>